<dbReference type="Gramene" id="Jr04_09340_p1">
    <property type="protein sequence ID" value="cds.Jr04_09340_p1"/>
    <property type="gene ID" value="Jr04_09340"/>
</dbReference>
<comment type="similarity">
    <text evidence="2">Belongs to the protein kinase superfamily. Ser/Thr protein kinase family.</text>
</comment>
<evidence type="ECO:0000313" key="22">
    <source>
        <dbReference type="Proteomes" id="UP000235220"/>
    </source>
</evidence>
<evidence type="ECO:0000313" key="23">
    <source>
        <dbReference type="RefSeq" id="XP_018807753.1"/>
    </source>
</evidence>
<keyword evidence="7" id="KW-0433">Leucine-rich repeat</keyword>
<comment type="catalytic activity">
    <reaction evidence="19">
        <text>L-threonyl-[protein] + ATP = O-phospho-L-threonyl-[protein] + ADP + H(+)</text>
        <dbReference type="Rhea" id="RHEA:46608"/>
        <dbReference type="Rhea" id="RHEA-COMP:11060"/>
        <dbReference type="Rhea" id="RHEA-COMP:11605"/>
        <dbReference type="ChEBI" id="CHEBI:15378"/>
        <dbReference type="ChEBI" id="CHEBI:30013"/>
        <dbReference type="ChEBI" id="CHEBI:30616"/>
        <dbReference type="ChEBI" id="CHEBI:61977"/>
        <dbReference type="ChEBI" id="CHEBI:456216"/>
        <dbReference type="EC" id="2.7.11.1"/>
    </reaction>
</comment>
<dbReference type="SMART" id="SM00220">
    <property type="entry name" value="S_TKc"/>
    <property type="match status" value="1"/>
</dbReference>
<evidence type="ECO:0000256" key="3">
    <source>
        <dbReference type="ARBA" id="ARBA00012513"/>
    </source>
</evidence>
<dbReference type="FunFam" id="3.30.200.20:FF:000661">
    <property type="entry name" value="Serine-threonine protein kinase plant-type"/>
    <property type="match status" value="1"/>
</dbReference>
<dbReference type="Gene3D" id="3.80.10.10">
    <property type="entry name" value="Ribonuclease Inhibitor"/>
    <property type="match status" value="4"/>
</dbReference>
<evidence type="ECO:0000256" key="8">
    <source>
        <dbReference type="ARBA" id="ARBA00022679"/>
    </source>
</evidence>
<keyword evidence="9" id="KW-0812">Transmembrane</keyword>
<keyword evidence="14" id="KW-0067">ATP-binding</keyword>
<dbReference type="FunFam" id="3.80.10.10:FF:000095">
    <property type="entry name" value="LRR receptor-like serine/threonine-protein kinase GSO1"/>
    <property type="match status" value="3"/>
</dbReference>
<dbReference type="EC" id="2.7.11.1" evidence="3"/>
<dbReference type="InterPro" id="IPR011009">
    <property type="entry name" value="Kinase-like_dom_sf"/>
</dbReference>
<keyword evidence="18" id="KW-0325">Glycoprotein</keyword>
<reference evidence="23" key="1">
    <citation type="submission" date="2025-08" db="UniProtKB">
        <authorList>
            <consortium name="RefSeq"/>
        </authorList>
    </citation>
    <scope>IDENTIFICATION</scope>
    <source>
        <tissue evidence="23">Leaves</tissue>
    </source>
</reference>
<keyword evidence="6" id="KW-0597">Phosphoprotein</keyword>
<keyword evidence="13" id="KW-0418">Kinase</keyword>
<evidence type="ECO:0000256" key="13">
    <source>
        <dbReference type="ARBA" id="ARBA00022777"/>
    </source>
</evidence>
<name>A0A2I4DKT7_JUGRE</name>
<keyword evidence="12" id="KW-0547">Nucleotide-binding</keyword>
<comment type="catalytic activity">
    <reaction evidence="20">
        <text>L-seryl-[protein] + ATP = O-phospho-L-seryl-[protein] + ADP + H(+)</text>
        <dbReference type="Rhea" id="RHEA:17989"/>
        <dbReference type="Rhea" id="RHEA-COMP:9863"/>
        <dbReference type="Rhea" id="RHEA-COMP:11604"/>
        <dbReference type="ChEBI" id="CHEBI:15378"/>
        <dbReference type="ChEBI" id="CHEBI:29999"/>
        <dbReference type="ChEBI" id="CHEBI:30616"/>
        <dbReference type="ChEBI" id="CHEBI:83421"/>
        <dbReference type="ChEBI" id="CHEBI:456216"/>
        <dbReference type="EC" id="2.7.11.1"/>
    </reaction>
</comment>
<dbReference type="Gene3D" id="1.10.510.10">
    <property type="entry name" value="Transferase(Phosphotransferase) domain 1"/>
    <property type="match status" value="1"/>
</dbReference>
<dbReference type="SMART" id="SM00369">
    <property type="entry name" value="LRR_TYP"/>
    <property type="match status" value="11"/>
</dbReference>
<gene>
    <name evidence="23" type="primary">LOC108981125</name>
</gene>
<sequence>MANVRAACFLILHFITLFLVQSCMFNVFANAAILNITTDQSALLALKDHVSYDPHHVLTNNWSTSTSVCNWVGVTCGSKHLRVKALNISYMGLVGTIPPHIGNLSFLVSLSIRNNSFHGSLPNELSRLYRLEYLNFGFNEFIGTFPQFLSNITSLQKFYFAYNQLSGSIPSSIFNIFGLQKISLRGNKLAGPMPSILVNVSSLQVIDLSFNMLVGTLPMYIFDHLPKLQAISLSSNQLHGQLPSTLYKCKQLQVLALSMNNFNGRISPEIGNLTMLTELYLSDNKFEGTIASSSLFKCKDLQLLDLAINNFTGRILPNIVNLTMLTELYLDQNNFEGSIPSEIGNLQSLEYISAVINGFVGPIPSEIFNISTIQTISMGYNKFSGHLPSNMGLFLPKLRQLGLPENKLSGGIPNSISNASQLTLLDLSRNSLSGIIPEALSNLRLLEWLNLEFNNLTMGSQELSLFFYLSNCKNLRIISFSLNPLHGFLPNSVGNLSLSLQRLYLSSCHIKGSIPAELGNLSSLIILELSNNELKGPIPTTLGRLRMLQSLSLGANKLEGHIPSDLSHLKSLYALSLDSNKLFGHIPTCISNLTSLRSLYLGFNQLTSTIPLSLWSLTNLLQVDLSSNSLTGILSLEIGDMKVLRMLNLSRNQLSGNIPITIGGLIDLTNLSLAVNQLEGSIPESFGALLSLEILDLSCNNLSGRIPKSLEALVYLKYLNVSFNNLQGKIPTGGPFVHLWPALFISNDALCGAPRLQVPPCEEGSPHKKKAIVSHLLKYLLPTIGLAMLVVIPSLAYKICKTKNPRSSLQADLYNLTTWKRISRQELLLATERFNSSNLLGEGSFGSVYKGTLSDGMNIAVKVINLQVEGAFKSFDVECEVLRNARHRNLVKIITICSNVDFKALVLEYMPNENLEKWLYSDDRCLNFLQRLNIMIDVASALEYLHYGYSAVIVHCDLKPSNVLLDVDMVAHVADFGIAKLLCGEDSMMQTITLATLGYMAPEYGLGGVVSTRGDVYSYGILLIETFTRKKPTDDLFAGEMSLKRWVNEALPISAIDIVDASLLGNERYSIALEECISSIMGLALDCCAELPGQRTNMKIVLATLKKIKTKSLRDVEAH</sequence>
<evidence type="ECO:0000256" key="5">
    <source>
        <dbReference type="ARBA" id="ARBA00022527"/>
    </source>
</evidence>
<keyword evidence="8" id="KW-0808">Transferase</keyword>
<organism evidence="22 23">
    <name type="scientific">Juglans regia</name>
    <name type="common">English walnut</name>
    <dbReference type="NCBI Taxonomy" id="51240"/>
    <lineage>
        <taxon>Eukaryota</taxon>
        <taxon>Viridiplantae</taxon>
        <taxon>Streptophyta</taxon>
        <taxon>Embryophyta</taxon>
        <taxon>Tracheophyta</taxon>
        <taxon>Spermatophyta</taxon>
        <taxon>Magnoliopsida</taxon>
        <taxon>eudicotyledons</taxon>
        <taxon>Gunneridae</taxon>
        <taxon>Pentapetalae</taxon>
        <taxon>rosids</taxon>
        <taxon>fabids</taxon>
        <taxon>Fagales</taxon>
        <taxon>Juglandaceae</taxon>
        <taxon>Juglans</taxon>
    </lineage>
</organism>
<dbReference type="GeneID" id="108981125"/>
<keyword evidence="16" id="KW-0472">Membrane</keyword>
<dbReference type="PROSITE" id="PS00108">
    <property type="entry name" value="PROTEIN_KINASE_ST"/>
    <property type="match status" value="1"/>
</dbReference>
<dbReference type="InterPro" id="IPR008271">
    <property type="entry name" value="Ser/Thr_kinase_AS"/>
</dbReference>
<keyword evidence="17" id="KW-0675">Receptor</keyword>
<dbReference type="InterPro" id="IPR032675">
    <property type="entry name" value="LRR_dom_sf"/>
</dbReference>
<dbReference type="PROSITE" id="PS00107">
    <property type="entry name" value="PROTEIN_KINASE_ATP"/>
    <property type="match status" value="1"/>
</dbReference>
<dbReference type="GO" id="GO:0005524">
    <property type="term" value="F:ATP binding"/>
    <property type="evidence" value="ECO:0007669"/>
    <property type="project" value="UniProtKB-UniRule"/>
</dbReference>
<dbReference type="PANTHER" id="PTHR48056">
    <property type="entry name" value="LRR RECEPTOR-LIKE SERINE/THREONINE-PROTEIN KINASE-RELATED"/>
    <property type="match status" value="1"/>
</dbReference>
<evidence type="ECO:0000256" key="4">
    <source>
        <dbReference type="ARBA" id="ARBA00022475"/>
    </source>
</evidence>
<dbReference type="PROSITE" id="PS51257">
    <property type="entry name" value="PROKAR_LIPOPROTEIN"/>
    <property type="match status" value="1"/>
</dbReference>
<dbReference type="InterPro" id="IPR001611">
    <property type="entry name" value="Leu-rich_rpt"/>
</dbReference>
<dbReference type="Pfam" id="PF00069">
    <property type="entry name" value="Pkinase"/>
    <property type="match status" value="1"/>
</dbReference>
<evidence type="ECO:0000256" key="16">
    <source>
        <dbReference type="ARBA" id="ARBA00023136"/>
    </source>
</evidence>
<keyword evidence="4" id="KW-1003">Cell membrane</keyword>
<evidence type="ECO:0000259" key="21">
    <source>
        <dbReference type="PROSITE" id="PS50011"/>
    </source>
</evidence>
<evidence type="ECO:0000256" key="20">
    <source>
        <dbReference type="ARBA" id="ARBA00048679"/>
    </source>
</evidence>
<evidence type="ECO:0000256" key="17">
    <source>
        <dbReference type="ARBA" id="ARBA00023170"/>
    </source>
</evidence>
<accession>A0A2I4DKT7</accession>
<dbReference type="RefSeq" id="XP_018807753.1">
    <property type="nucleotide sequence ID" value="XM_018952208.2"/>
</dbReference>
<dbReference type="InterPro" id="IPR017441">
    <property type="entry name" value="Protein_kinase_ATP_BS"/>
</dbReference>
<evidence type="ECO:0000256" key="19">
    <source>
        <dbReference type="ARBA" id="ARBA00047899"/>
    </source>
</evidence>
<dbReference type="Pfam" id="PF08263">
    <property type="entry name" value="LRRNT_2"/>
    <property type="match status" value="1"/>
</dbReference>
<dbReference type="PROSITE" id="PS50011">
    <property type="entry name" value="PROTEIN_KINASE_DOM"/>
    <property type="match status" value="1"/>
</dbReference>
<dbReference type="KEGG" id="jre:108981125"/>
<dbReference type="GO" id="GO:0005886">
    <property type="term" value="C:plasma membrane"/>
    <property type="evidence" value="ECO:0007669"/>
    <property type="project" value="UniProtKB-SubCell"/>
</dbReference>
<dbReference type="InterPro" id="IPR013210">
    <property type="entry name" value="LRR_N_plant-typ"/>
</dbReference>
<evidence type="ECO:0000256" key="15">
    <source>
        <dbReference type="ARBA" id="ARBA00022989"/>
    </source>
</evidence>
<dbReference type="AlphaFoldDB" id="A0A2I4DKT7"/>
<evidence type="ECO:0000256" key="12">
    <source>
        <dbReference type="ARBA" id="ARBA00022741"/>
    </source>
</evidence>
<protein>
    <recommendedName>
        <fullName evidence="3">non-specific serine/threonine protein kinase</fullName>
        <ecNumber evidence="3">2.7.11.1</ecNumber>
    </recommendedName>
</protein>
<dbReference type="Proteomes" id="UP000235220">
    <property type="component" value="Chromosome 4"/>
</dbReference>
<evidence type="ECO:0000256" key="7">
    <source>
        <dbReference type="ARBA" id="ARBA00022614"/>
    </source>
</evidence>
<dbReference type="PROSITE" id="PS51450">
    <property type="entry name" value="LRR"/>
    <property type="match status" value="1"/>
</dbReference>
<evidence type="ECO:0000256" key="6">
    <source>
        <dbReference type="ARBA" id="ARBA00022553"/>
    </source>
</evidence>
<dbReference type="InterPro" id="IPR050647">
    <property type="entry name" value="Plant_LRR-RLKs"/>
</dbReference>
<keyword evidence="22" id="KW-1185">Reference proteome</keyword>
<evidence type="ECO:0000256" key="11">
    <source>
        <dbReference type="ARBA" id="ARBA00022737"/>
    </source>
</evidence>
<dbReference type="SUPFAM" id="SSF52058">
    <property type="entry name" value="L domain-like"/>
    <property type="match status" value="3"/>
</dbReference>
<dbReference type="Pfam" id="PF00560">
    <property type="entry name" value="LRR_1"/>
    <property type="match status" value="2"/>
</dbReference>
<keyword evidence="10" id="KW-0732">Signal</keyword>
<evidence type="ECO:0000256" key="9">
    <source>
        <dbReference type="ARBA" id="ARBA00022692"/>
    </source>
</evidence>
<dbReference type="Gene3D" id="3.30.200.20">
    <property type="entry name" value="Phosphorylase Kinase, domain 1"/>
    <property type="match status" value="1"/>
</dbReference>
<dbReference type="InterPro" id="IPR000719">
    <property type="entry name" value="Prot_kinase_dom"/>
</dbReference>
<evidence type="ECO:0000256" key="18">
    <source>
        <dbReference type="ARBA" id="ARBA00023180"/>
    </source>
</evidence>
<dbReference type="PRINTS" id="PR00019">
    <property type="entry name" value="LEURICHRPT"/>
</dbReference>
<dbReference type="FunFam" id="1.10.510.10:FF:000358">
    <property type="entry name" value="Putative leucine-rich repeat receptor-like serine/threonine-protein kinase"/>
    <property type="match status" value="1"/>
</dbReference>
<dbReference type="SMART" id="SM00365">
    <property type="entry name" value="LRR_SD22"/>
    <property type="match status" value="5"/>
</dbReference>
<dbReference type="InterPro" id="IPR003591">
    <property type="entry name" value="Leu-rich_rpt_typical-subtyp"/>
</dbReference>
<comment type="subcellular location">
    <subcellularLocation>
        <location evidence="1">Cell membrane</location>
        <topology evidence="1">Single-pass membrane protein</topology>
    </subcellularLocation>
</comment>
<proteinExistence type="inferred from homology"/>
<keyword evidence="11" id="KW-0677">Repeat</keyword>
<dbReference type="OrthoDB" id="676979at2759"/>
<evidence type="ECO:0000256" key="14">
    <source>
        <dbReference type="ARBA" id="ARBA00022840"/>
    </source>
</evidence>
<keyword evidence="5" id="KW-0723">Serine/threonine-protein kinase</keyword>
<dbReference type="SUPFAM" id="SSF56112">
    <property type="entry name" value="Protein kinase-like (PK-like)"/>
    <property type="match status" value="1"/>
</dbReference>
<dbReference type="PANTHER" id="PTHR48056:SF73">
    <property type="entry name" value="LRR RECEPTOR-LIKE SERINE_THREONINE-PROTEIN KINASE EFR"/>
    <property type="match status" value="1"/>
</dbReference>
<keyword evidence="15" id="KW-1133">Transmembrane helix</keyword>
<evidence type="ECO:0000256" key="10">
    <source>
        <dbReference type="ARBA" id="ARBA00022729"/>
    </source>
</evidence>
<feature type="domain" description="Protein kinase" evidence="21">
    <location>
        <begin position="834"/>
        <end position="1119"/>
    </location>
</feature>
<dbReference type="GO" id="GO:0004674">
    <property type="term" value="F:protein serine/threonine kinase activity"/>
    <property type="evidence" value="ECO:0007669"/>
    <property type="project" value="UniProtKB-KW"/>
</dbReference>
<evidence type="ECO:0000256" key="2">
    <source>
        <dbReference type="ARBA" id="ARBA00008684"/>
    </source>
</evidence>
<evidence type="ECO:0000256" key="1">
    <source>
        <dbReference type="ARBA" id="ARBA00004162"/>
    </source>
</evidence>
<dbReference type="Pfam" id="PF13855">
    <property type="entry name" value="LRR_8"/>
    <property type="match status" value="5"/>
</dbReference>